<dbReference type="OrthoDB" id="9997211at2"/>
<proteinExistence type="predicted"/>
<dbReference type="Proteomes" id="UP000006868">
    <property type="component" value="Plasmid pSC2"/>
</dbReference>
<dbReference type="EMBL" id="CP002214">
    <property type="protein sequence ID" value="ADO59412.1"/>
    <property type="molecule type" value="Genomic_DNA"/>
</dbReference>
<organism evidence="2 3">
    <name type="scientific">Paenibacillus polymyxa (strain SC2)</name>
    <name type="common">Bacillus polymyxa</name>
    <dbReference type="NCBI Taxonomy" id="886882"/>
    <lineage>
        <taxon>Bacteria</taxon>
        <taxon>Bacillati</taxon>
        <taxon>Bacillota</taxon>
        <taxon>Bacilli</taxon>
        <taxon>Bacillales</taxon>
        <taxon>Paenibacillaceae</taxon>
        <taxon>Paenibacillus</taxon>
    </lineage>
</organism>
<keyword evidence="1" id="KW-0472">Membrane</keyword>
<name>E3EK85_PAEPS</name>
<keyword evidence="1" id="KW-0812">Transmembrane</keyword>
<keyword evidence="1" id="KW-1133">Transmembrane helix</keyword>
<feature type="transmembrane region" description="Helical" evidence="1">
    <location>
        <begin position="32"/>
        <end position="49"/>
    </location>
</feature>
<gene>
    <name evidence="2" type="ORF">PPSC2_27995</name>
</gene>
<dbReference type="PATRIC" id="fig|886882.15.peg.5934"/>
<dbReference type="RefSeq" id="WP_013385826.1">
    <property type="nucleotide sequence ID" value="NC_014628.2"/>
</dbReference>
<feature type="transmembrane region" description="Helical" evidence="1">
    <location>
        <begin position="70"/>
        <end position="91"/>
    </location>
</feature>
<sequence length="141" mass="15961">MIKKAILYVIGILVLGTVVSVGMSLLLSSLPFLMVTFICIAPIYGAIRRHKEWNNEAFGMKAWLAWFMKVFKFGKPSLTFYLILGLAVYFVHEEIAFMLLETIMYVVGGAAVVFIVWESVRVVLSRKMDIPSFSQAMKGVW</sequence>
<dbReference type="KEGG" id="ppm:PPSC2_27995"/>
<keyword evidence="2" id="KW-0614">Plasmid</keyword>
<evidence type="ECO:0000256" key="1">
    <source>
        <dbReference type="SAM" id="Phobius"/>
    </source>
</evidence>
<dbReference type="HOGENOM" id="CLU_1823475_0_0_9"/>
<geneLocation type="plasmid" evidence="2 3">
    <name>pSC2</name>
</geneLocation>
<accession>E3EK85</accession>
<dbReference type="AlphaFoldDB" id="E3EK85"/>
<feature type="transmembrane region" description="Helical" evidence="1">
    <location>
        <begin position="103"/>
        <end position="124"/>
    </location>
</feature>
<reference evidence="2 3" key="1">
    <citation type="journal article" date="2011" name="J. Bacteriol.">
        <title>Complete genome sequence of Paenibacillus polymyxa SC2, a strain of plant growth-promoting Rhizobacterium with broad-spectrum antimicrobial activity.</title>
        <authorList>
            <person name="Ma M."/>
            <person name="Wang C."/>
            <person name="Ding Y."/>
            <person name="Li L."/>
            <person name="Shen D."/>
            <person name="Jiang X."/>
            <person name="Guan D."/>
            <person name="Cao F."/>
            <person name="Chen H."/>
            <person name="Feng R."/>
            <person name="Wang X."/>
            <person name="Ge Y."/>
            <person name="Yao L."/>
            <person name="Bing X."/>
            <person name="Yang X."/>
            <person name="Li J."/>
            <person name="Du B."/>
        </authorList>
    </citation>
    <scope>NUCLEOTIDE SEQUENCE [LARGE SCALE GENOMIC DNA]</scope>
    <source>
        <strain evidence="2 3">SC2</strain>
        <plasmid evidence="3">pSC2</plasmid>
    </source>
</reference>
<protein>
    <submittedName>
        <fullName evidence="2">Uncharacterized protein</fullName>
    </submittedName>
</protein>
<evidence type="ECO:0000313" key="3">
    <source>
        <dbReference type="Proteomes" id="UP000006868"/>
    </source>
</evidence>
<feature type="transmembrane region" description="Helical" evidence="1">
    <location>
        <begin position="7"/>
        <end position="26"/>
    </location>
</feature>
<evidence type="ECO:0000313" key="2">
    <source>
        <dbReference type="EMBL" id="ADO59412.1"/>
    </source>
</evidence>